<dbReference type="SUPFAM" id="SSF55307">
    <property type="entry name" value="Tubulin C-terminal domain-like"/>
    <property type="match status" value="1"/>
</dbReference>
<dbReference type="Gene3D" id="1.10.287.600">
    <property type="entry name" value="Helix hairpin bin"/>
    <property type="match status" value="1"/>
</dbReference>
<dbReference type="GO" id="GO:0005525">
    <property type="term" value="F:GTP binding"/>
    <property type="evidence" value="ECO:0007669"/>
    <property type="project" value="UniProtKB-KW"/>
</dbReference>
<dbReference type="InterPro" id="IPR008280">
    <property type="entry name" value="Tub_FtsZ_C"/>
</dbReference>
<evidence type="ECO:0000313" key="7">
    <source>
        <dbReference type="EMBL" id="KAI6661566.1"/>
    </source>
</evidence>
<dbReference type="Gene3D" id="3.40.50.1440">
    <property type="entry name" value="Tubulin/FtsZ, GTPase domain"/>
    <property type="match status" value="1"/>
</dbReference>
<keyword evidence="3" id="KW-0547">Nucleotide-binding</keyword>
<dbReference type="GO" id="GO:0005874">
    <property type="term" value="C:microtubule"/>
    <property type="evidence" value="ECO:0007669"/>
    <property type="project" value="UniProtKB-KW"/>
</dbReference>
<sequence length="458" mass="51361">MATQVTSEITDCIALHFGRSGCGFGEKFWELACKEHDLSLSTGEGKNLFRNFQSLFSQNESGLYKARALFIDPDGQDISHLKNGRVKNITDTDLNFLTDKEDGFGNFAAGYYINNANMLKELDPKLRKMVESCDKTPTFLSTVSYSGGSAGVYCRVMSNILHDEFTKSTHINFGLFPSPILGRSSVDSYNFILSQAAEDWGKNSNFIRVIFDNEALYASSARHKNTLDLGYEHVNLEVARVMSLLTSSNRFNTNPTADLSKMIVKPLLNYITPSYTRMLGEESDTIEFDTTYPLLMEGGALLASCPLDKVLADSVYTRGIAPSYSFQEKLEATIKNSENTLFENIHFDPRAIPVRMTAFDTFELGRLTSNKGVIEMLKREMKRFDLAHAKRAFVFWFVGQGMEEGEFSESREHMEKVYTEYNDGCTLTSSSESDSDDISNNSGDENPQLLAEVESLEI</sequence>
<dbReference type="SUPFAM" id="SSF52490">
    <property type="entry name" value="Tubulin nucleotide-binding domain-like"/>
    <property type="match status" value="1"/>
</dbReference>
<dbReference type="AlphaFoldDB" id="A0AAV7KJF8"/>
<feature type="domain" description="Tubulin/FtsZ GTPase" evidence="6">
    <location>
        <begin position="13"/>
        <end position="219"/>
    </location>
</feature>
<proteinExistence type="inferred from homology"/>
<evidence type="ECO:0000313" key="8">
    <source>
        <dbReference type="Proteomes" id="UP001165289"/>
    </source>
</evidence>
<evidence type="ECO:0000256" key="5">
    <source>
        <dbReference type="SAM" id="MobiDB-lite"/>
    </source>
</evidence>
<evidence type="ECO:0000256" key="3">
    <source>
        <dbReference type="ARBA" id="ARBA00022741"/>
    </source>
</evidence>
<protein>
    <submittedName>
        <fullName evidence="7">Tubulin alpha chain</fullName>
    </submittedName>
</protein>
<reference evidence="7 8" key="1">
    <citation type="journal article" date="2023" name="BMC Biol.">
        <title>The compact genome of the sponge Oopsacas minuta (Hexactinellida) is lacking key metazoan core genes.</title>
        <authorList>
            <person name="Santini S."/>
            <person name="Schenkelaars Q."/>
            <person name="Jourda C."/>
            <person name="Duchesne M."/>
            <person name="Belahbib H."/>
            <person name="Rocher C."/>
            <person name="Selva M."/>
            <person name="Riesgo A."/>
            <person name="Vervoort M."/>
            <person name="Leys S.P."/>
            <person name="Kodjabachian L."/>
            <person name="Le Bivic A."/>
            <person name="Borchiellini C."/>
            <person name="Claverie J.M."/>
            <person name="Renard E."/>
        </authorList>
    </citation>
    <scope>NUCLEOTIDE SEQUENCE [LARGE SCALE GENOMIC DNA]</scope>
    <source>
        <strain evidence="7">SPO-2</strain>
    </source>
</reference>
<gene>
    <name evidence="7" type="ORF">LOD99_13439</name>
</gene>
<dbReference type="GO" id="GO:0007017">
    <property type="term" value="P:microtubule-based process"/>
    <property type="evidence" value="ECO:0007669"/>
    <property type="project" value="InterPro"/>
</dbReference>
<dbReference type="InterPro" id="IPR003008">
    <property type="entry name" value="Tubulin_FtsZ_GTPase"/>
</dbReference>
<evidence type="ECO:0000256" key="4">
    <source>
        <dbReference type="ARBA" id="ARBA00023134"/>
    </source>
</evidence>
<dbReference type="Pfam" id="PF00091">
    <property type="entry name" value="Tubulin"/>
    <property type="match status" value="1"/>
</dbReference>
<dbReference type="InterPro" id="IPR036525">
    <property type="entry name" value="Tubulin/FtsZ_GTPase_sf"/>
</dbReference>
<feature type="region of interest" description="Disordered" evidence="5">
    <location>
        <begin position="425"/>
        <end position="458"/>
    </location>
</feature>
<organism evidence="7 8">
    <name type="scientific">Oopsacas minuta</name>
    <dbReference type="NCBI Taxonomy" id="111878"/>
    <lineage>
        <taxon>Eukaryota</taxon>
        <taxon>Metazoa</taxon>
        <taxon>Porifera</taxon>
        <taxon>Hexactinellida</taxon>
        <taxon>Hexasterophora</taxon>
        <taxon>Lyssacinosida</taxon>
        <taxon>Leucopsacidae</taxon>
        <taxon>Oopsacas</taxon>
    </lineage>
</organism>
<keyword evidence="2" id="KW-0493">Microtubule</keyword>
<dbReference type="EMBL" id="JAKMXF010000011">
    <property type="protein sequence ID" value="KAI6661566.1"/>
    <property type="molecule type" value="Genomic_DNA"/>
</dbReference>
<dbReference type="PRINTS" id="PR01161">
    <property type="entry name" value="TUBULIN"/>
</dbReference>
<evidence type="ECO:0000256" key="2">
    <source>
        <dbReference type="ARBA" id="ARBA00022701"/>
    </source>
</evidence>
<evidence type="ECO:0000259" key="6">
    <source>
        <dbReference type="Pfam" id="PF00091"/>
    </source>
</evidence>
<dbReference type="Proteomes" id="UP001165289">
    <property type="component" value="Unassembled WGS sequence"/>
</dbReference>
<comment type="caution">
    <text evidence="7">The sequence shown here is derived from an EMBL/GenBank/DDBJ whole genome shotgun (WGS) entry which is preliminary data.</text>
</comment>
<comment type="similarity">
    <text evidence="1">Belongs to the tubulin family.</text>
</comment>
<dbReference type="PANTHER" id="PTHR11588">
    <property type="entry name" value="TUBULIN"/>
    <property type="match status" value="1"/>
</dbReference>
<keyword evidence="8" id="KW-1185">Reference proteome</keyword>
<name>A0AAV7KJF8_9METZ</name>
<keyword evidence="4" id="KW-0342">GTP-binding</keyword>
<accession>A0AAV7KJF8</accession>
<dbReference type="InterPro" id="IPR023123">
    <property type="entry name" value="Tubulin_C"/>
</dbReference>
<dbReference type="InterPro" id="IPR000217">
    <property type="entry name" value="Tubulin"/>
</dbReference>
<evidence type="ECO:0000256" key="1">
    <source>
        <dbReference type="ARBA" id="ARBA00009636"/>
    </source>
</evidence>